<sequence length="205" mass="22194">MSKHASRAHPRTWERALACFAGLLAVVASAAPATVASESVKASSGFVWSAQKAIVDVASPEGKRQLGALLQEAHEKTILYLDWTLLNAAQTRWGRAVGRDDEKTVTDDTVCGNIERQASQPGGIVISGKPDPENNHLLFEMTLDLTRGEPFARARCEYAKSQVALRLRGFFYVTDMGTATANDLELSPISVPAHALPAAFLSYLR</sequence>
<dbReference type="RefSeq" id="WP_063140346.1">
    <property type="nucleotide sequence ID" value="NZ_JAJVKS010000005.1"/>
</dbReference>
<dbReference type="EMBL" id="JAJVKT010000001">
    <property type="protein sequence ID" value="MCE7507247.1"/>
    <property type="molecule type" value="Genomic_DNA"/>
</dbReference>
<dbReference type="AlphaFoldDB" id="A0A9Q3W2L8"/>
<comment type="caution">
    <text evidence="2">The sequence shown here is derived from an EMBL/GenBank/DDBJ whole genome shotgun (WGS) entry which is preliminary data.</text>
</comment>
<keyword evidence="1" id="KW-0732">Signal</keyword>
<proteinExistence type="predicted"/>
<name>A0A9Q3W2L8_9GAMM</name>
<evidence type="ECO:0000313" key="2">
    <source>
        <dbReference type="EMBL" id="MCE7507247.1"/>
    </source>
</evidence>
<accession>A0A9Q3W2L8</accession>
<gene>
    <name evidence="2" type="ORF">LZG35_01260</name>
</gene>
<protein>
    <submittedName>
        <fullName evidence="2">Uncharacterized protein</fullName>
    </submittedName>
</protein>
<reference evidence="2" key="1">
    <citation type="submission" date="2022-01" db="EMBL/GenBank/DDBJ databases">
        <authorList>
            <person name="Karlyshev A.V."/>
            <person name="Jaspars M."/>
        </authorList>
    </citation>
    <scope>NUCLEOTIDE SEQUENCE</scope>
    <source>
        <strain evidence="2">AGSA3-2</strain>
    </source>
</reference>
<dbReference type="Proteomes" id="UP001107961">
    <property type="component" value="Unassembled WGS sequence"/>
</dbReference>
<organism evidence="2 3">
    <name type="scientific">Alloalcanivorax xenomutans</name>
    <dbReference type="NCBI Taxonomy" id="1094342"/>
    <lineage>
        <taxon>Bacteria</taxon>
        <taxon>Pseudomonadati</taxon>
        <taxon>Pseudomonadota</taxon>
        <taxon>Gammaproteobacteria</taxon>
        <taxon>Oceanospirillales</taxon>
        <taxon>Alcanivoracaceae</taxon>
        <taxon>Alloalcanivorax</taxon>
    </lineage>
</organism>
<feature type="chain" id="PRO_5040472732" evidence="1">
    <location>
        <begin position="31"/>
        <end position="205"/>
    </location>
</feature>
<evidence type="ECO:0000256" key="1">
    <source>
        <dbReference type="SAM" id="SignalP"/>
    </source>
</evidence>
<keyword evidence="3" id="KW-1185">Reference proteome</keyword>
<evidence type="ECO:0000313" key="3">
    <source>
        <dbReference type="Proteomes" id="UP001107961"/>
    </source>
</evidence>
<feature type="signal peptide" evidence="1">
    <location>
        <begin position="1"/>
        <end position="30"/>
    </location>
</feature>